<proteinExistence type="predicted"/>
<dbReference type="Proteomes" id="UP000694386">
    <property type="component" value="Unplaced"/>
</dbReference>
<feature type="compositionally biased region" description="Basic and acidic residues" evidence="1">
    <location>
        <begin position="19"/>
        <end position="36"/>
    </location>
</feature>
<protein>
    <submittedName>
        <fullName evidence="2">Uncharacterized protein</fullName>
    </submittedName>
</protein>
<dbReference type="AlphaFoldDB" id="A0A8C2MPJ8"/>
<feature type="region of interest" description="Disordered" evidence="1">
    <location>
        <begin position="1"/>
        <end position="79"/>
    </location>
</feature>
<evidence type="ECO:0000313" key="2">
    <source>
        <dbReference type="Ensembl" id="ENSCGRP00001018674.1"/>
    </source>
</evidence>
<accession>A0A8C2MPJ8</accession>
<organism evidence="2 3">
    <name type="scientific">Cricetulus griseus</name>
    <name type="common">Chinese hamster</name>
    <name type="synonym">Cricetulus barabensis griseus</name>
    <dbReference type="NCBI Taxonomy" id="10029"/>
    <lineage>
        <taxon>Eukaryota</taxon>
        <taxon>Metazoa</taxon>
        <taxon>Chordata</taxon>
        <taxon>Craniata</taxon>
        <taxon>Vertebrata</taxon>
        <taxon>Euteleostomi</taxon>
        <taxon>Mammalia</taxon>
        <taxon>Eutheria</taxon>
        <taxon>Euarchontoglires</taxon>
        <taxon>Glires</taxon>
        <taxon>Rodentia</taxon>
        <taxon>Myomorpha</taxon>
        <taxon>Muroidea</taxon>
        <taxon>Cricetidae</taxon>
        <taxon>Cricetinae</taxon>
        <taxon>Cricetulus</taxon>
    </lineage>
</organism>
<reference evidence="2" key="1">
    <citation type="submission" date="2025-08" db="UniProtKB">
        <authorList>
            <consortium name="Ensembl"/>
        </authorList>
    </citation>
    <scope>IDENTIFICATION</scope>
</reference>
<dbReference type="Ensembl" id="ENSCGRT00001022918.1">
    <property type="protein sequence ID" value="ENSCGRP00001018674.1"/>
    <property type="gene ID" value="ENSCGRG00001018345.1"/>
</dbReference>
<feature type="compositionally biased region" description="Pro residues" evidence="1">
    <location>
        <begin position="42"/>
        <end position="51"/>
    </location>
</feature>
<evidence type="ECO:0000256" key="1">
    <source>
        <dbReference type="SAM" id="MobiDB-lite"/>
    </source>
</evidence>
<reference evidence="2" key="2">
    <citation type="submission" date="2025-09" db="UniProtKB">
        <authorList>
            <consortium name="Ensembl"/>
        </authorList>
    </citation>
    <scope>IDENTIFICATION</scope>
</reference>
<feature type="compositionally biased region" description="Basic and acidic residues" evidence="1">
    <location>
        <begin position="59"/>
        <end position="73"/>
    </location>
</feature>
<name>A0A8C2MPJ8_CRIGR</name>
<evidence type="ECO:0000313" key="3">
    <source>
        <dbReference type="Proteomes" id="UP000694386"/>
    </source>
</evidence>
<sequence length="79" mass="9086">RTCSGLWSRQRQRRRRPGRERVLEPREKTPPRREGQSRWPPGTQPRAPPGAEPTAGHTEPGEARRLERKDPERAQGCPS</sequence>